<comment type="caution">
    <text evidence="1">The sequence shown here is derived from an EMBL/GenBank/DDBJ whole genome shotgun (WGS) entry which is preliminary data.</text>
</comment>
<accession>A0ACB5TGL5</accession>
<sequence length="85" mass="9979">MLQIPNSVQAIVEQLPLEIQCVVVKYIIFNYLTENTDNTVLCDESEDDYDIEVRKCLDMRERLLMEDHFVSSMNGVSVMNCWIQF</sequence>
<dbReference type="Proteomes" id="UP001165064">
    <property type="component" value="Unassembled WGS sequence"/>
</dbReference>
<evidence type="ECO:0000313" key="1">
    <source>
        <dbReference type="EMBL" id="GME88373.1"/>
    </source>
</evidence>
<dbReference type="EMBL" id="BSXS01007325">
    <property type="protein sequence ID" value="GME88373.1"/>
    <property type="molecule type" value="Genomic_DNA"/>
</dbReference>
<gene>
    <name evidence="1" type="ORF">Amon02_000835100</name>
</gene>
<evidence type="ECO:0000313" key="2">
    <source>
        <dbReference type="Proteomes" id="UP001165064"/>
    </source>
</evidence>
<organism evidence="1 2">
    <name type="scientific">Ambrosiozyma monospora</name>
    <name type="common">Yeast</name>
    <name type="synonym">Endomycopsis monosporus</name>
    <dbReference type="NCBI Taxonomy" id="43982"/>
    <lineage>
        <taxon>Eukaryota</taxon>
        <taxon>Fungi</taxon>
        <taxon>Dikarya</taxon>
        <taxon>Ascomycota</taxon>
        <taxon>Saccharomycotina</taxon>
        <taxon>Pichiomycetes</taxon>
        <taxon>Pichiales</taxon>
        <taxon>Pichiaceae</taxon>
        <taxon>Ambrosiozyma</taxon>
    </lineage>
</organism>
<proteinExistence type="predicted"/>
<reference evidence="1" key="1">
    <citation type="submission" date="2023-04" db="EMBL/GenBank/DDBJ databases">
        <title>Ambrosiozyma monospora NBRC 10751.</title>
        <authorList>
            <person name="Ichikawa N."/>
            <person name="Sato H."/>
            <person name="Tonouchi N."/>
        </authorList>
    </citation>
    <scope>NUCLEOTIDE SEQUENCE</scope>
    <source>
        <strain evidence="1">NBRC 10751</strain>
    </source>
</reference>
<keyword evidence="2" id="KW-1185">Reference proteome</keyword>
<protein>
    <submittedName>
        <fullName evidence="1">Unnamed protein product</fullName>
    </submittedName>
</protein>
<name>A0ACB5TGL5_AMBMO</name>